<keyword evidence="2" id="KW-1185">Reference proteome</keyword>
<reference evidence="1 2" key="1">
    <citation type="journal article" date="2015" name="Nat. Commun.">
        <title>Lucilia cuprina genome unlocks parasitic fly biology to underpin future interventions.</title>
        <authorList>
            <person name="Anstead C.A."/>
            <person name="Korhonen P.K."/>
            <person name="Young N.D."/>
            <person name="Hall R.S."/>
            <person name="Jex A.R."/>
            <person name="Murali S.C."/>
            <person name="Hughes D.S."/>
            <person name="Lee S.F."/>
            <person name="Perry T."/>
            <person name="Stroehlein A.J."/>
            <person name="Ansell B.R."/>
            <person name="Breugelmans B."/>
            <person name="Hofmann A."/>
            <person name="Qu J."/>
            <person name="Dugan S."/>
            <person name="Lee S.L."/>
            <person name="Chao H."/>
            <person name="Dinh H."/>
            <person name="Han Y."/>
            <person name="Doddapaneni H.V."/>
            <person name="Worley K.C."/>
            <person name="Muzny D.M."/>
            <person name="Ioannidis P."/>
            <person name="Waterhouse R.M."/>
            <person name="Zdobnov E.M."/>
            <person name="James P.J."/>
            <person name="Bagnall N.H."/>
            <person name="Kotze A.C."/>
            <person name="Gibbs R.A."/>
            <person name="Richards S."/>
            <person name="Batterham P."/>
            <person name="Gasser R.B."/>
        </authorList>
    </citation>
    <scope>NUCLEOTIDE SEQUENCE [LARGE SCALE GENOMIC DNA]</scope>
    <source>
        <strain evidence="1 2">LS</strain>
        <tissue evidence="1">Full body</tissue>
    </source>
</reference>
<protein>
    <submittedName>
        <fullName evidence="1">Uncharacterized protein</fullName>
    </submittedName>
</protein>
<dbReference type="Proteomes" id="UP000037069">
    <property type="component" value="Unassembled WGS sequence"/>
</dbReference>
<dbReference type="EMBL" id="JRES01000377">
    <property type="protein sequence ID" value="KNC31842.1"/>
    <property type="molecule type" value="Genomic_DNA"/>
</dbReference>
<proteinExistence type="predicted"/>
<sequence length="215" mass="24494">MFFCFALYVFINNKGACEIFAIININRNEAYNLVFEYENGNASNKVYCQLVSLNDRYVIDLRNLDNISQPPLPSKTKGLSLLLSVCGILWKYIELVSASSHHEDLGFSFWLRLKKKFVYVLDPVNETSCSPAFNNVHTDAINSAVAGYRMNVCTWNSTTAHSRYGRKPAEDNKSSSGITKIEMEQQSQCLLVTCRPCHPQRFQRNFGLKTERLLA</sequence>
<evidence type="ECO:0000313" key="2">
    <source>
        <dbReference type="Proteomes" id="UP000037069"/>
    </source>
</evidence>
<evidence type="ECO:0000313" key="1">
    <source>
        <dbReference type="EMBL" id="KNC31842.1"/>
    </source>
</evidence>
<accession>A0A0L0CI00</accession>
<name>A0A0L0CI00_LUCCU</name>
<dbReference type="AlphaFoldDB" id="A0A0L0CI00"/>
<organism evidence="1 2">
    <name type="scientific">Lucilia cuprina</name>
    <name type="common">Green bottle fly</name>
    <name type="synonym">Australian sheep blowfly</name>
    <dbReference type="NCBI Taxonomy" id="7375"/>
    <lineage>
        <taxon>Eukaryota</taxon>
        <taxon>Metazoa</taxon>
        <taxon>Ecdysozoa</taxon>
        <taxon>Arthropoda</taxon>
        <taxon>Hexapoda</taxon>
        <taxon>Insecta</taxon>
        <taxon>Pterygota</taxon>
        <taxon>Neoptera</taxon>
        <taxon>Endopterygota</taxon>
        <taxon>Diptera</taxon>
        <taxon>Brachycera</taxon>
        <taxon>Muscomorpha</taxon>
        <taxon>Oestroidea</taxon>
        <taxon>Calliphoridae</taxon>
        <taxon>Luciliinae</taxon>
        <taxon>Lucilia</taxon>
    </lineage>
</organism>
<comment type="caution">
    <text evidence="1">The sequence shown here is derived from an EMBL/GenBank/DDBJ whole genome shotgun (WGS) entry which is preliminary data.</text>
</comment>
<gene>
    <name evidence="1" type="ORF">FF38_12455</name>
</gene>